<dbReference type="EMBL" id="CP029186">
    <property type="protein sequence ID" value="AWH85098.1"/>
    <property type="molecule type" value="Genomic_DNA"/>
</dbReference>
<proteinExistence type="predicted"/>
<organism evidence="2 3">
    <name type="scientific">Flavobacterium album</name>
    <dbReference type="NCBI Taxonomy" id="2175091"/>
    <lineage>
        <taxon>Bacteria</taxon>
        <taxon>Pseudomonadati</taxon>
        <taxon>Bacteroidota</taxon>
        <taxon>Flavobacteriia</taxon>
        <taxon>Flavobacteriales</taxon>
        <taxon>Flavobacteriaceae</taxon>
        <taxon>Flavobacterium</taxon>
    </lineage>
</organism>
<protein>
    <submittedName>
        <fullName evidence="2">Uncharacterized protein</fullName>
    </submittedName>
</protein>
<feature type="region of interest" description="Disordered" evidence="1">
    <location>
        <begin position="1"/>
        <end position="27"/>
    </location>
</feature>
<sequence length="64" mass="7350">MAKIKNIFTQSRKAAKTHAGNEAHKSREAELPAILVRTAFASLRLRVKFKKIARNFKNKSLREK</sequence>
<dbReference type="Proteomes" id="UP000244929">
    <property type="component" value="Chromosome"/>
</dbReference>
<dbReference type="RefSeq" id="WP_108777802.1">
    <property type="nucleotide sequence ID" value="NZ_CP029186.1"/>
</dbReference>
<evidence type="ECO:0000313" key="3">
    <source>
        <dbReference type="Proteomes" id="UP000244929"/>
    </source>
</evidence>
<evidence type="ECO:0000256" key="1">
    <source>
        <dbReference type="SAM" id="MobiDB-lite"/>
    </source>
</evidence>
<gene>
    <name evidence="2" type="ORF">HYN59_08145</name>
</gene>
<evidence type="ECO:0000313" key="2">
    <source>
        <dbReference type="EMBL" id="AWH85098.1"/>
    </source>
</evidence>
<dbReference type="AlphaFoldDB" id="A0A2S1QXH3"/>
<accession>A0A2S1QXH3</accession>
<reference evidence="2 3" key="1">
    <citation type="submission" date="2018-04" db="EMBL/GenBank/DDBJ databases">
        <title>Genome sequencing of Flavobacterium sp. HYN0059.</title>
        <authorList>
            <person name="Yi H."/>
            <person name="Baek C."/>
        </authorList>
    </citation>
    <scope>NUCLEOTIDE SEQUENCE [LARGE SCALE GENOMIC DNA]</scope>
    <source>
        <strain evidence="2 3">HYN0059</strain>
    </source>
</reference>
<name>A0A2S1QXH3_9FLAO</name>
<dbReference type="KEGG" id="falb:HYN59_08145"/>
<keyword evidence="3" id="KW-1185">Reference proteome</keyword>